<dbReference type="OrthoDB" id="117402at2"/>
<dbReference type="eggNOG" id="COG1651">
    <property type="taxonomic scope" value="Bacteria"/>
</dbReference>
<accession>D3F7P4</accession>
<reference evidence="9 10" key="1">
    <citation type="journal article" date="2010" name="Stand. Genomic Sci.">
        <title>Complete genome sequence of Conexibacter woesei type strain (ID131577).</title>
        <authorList>
            <person name="Pukall R."/>
            <person name="Lapidus A."/>
            <person name="Glavina Del Rio T."/>
            <person name="Copeland A."/>
            <person name="Tice H."/>
            <person name="Cheng J.-F."/>
            <person name="Lucas S."/>
            <person name="Chen F."/>
            <person name="Nolan M."/>
            <person name="Bruce D."/>
            <person name="Goodwin L."/>
            <person name="Pitluck S."/>
            <person name="Mavromatis K."/>
            <person name="Ivanova N."/>
            <person name="Ovchinnikova G."/>
            <person name="Pati A."/>
            <person name="Chen A."/>
            <person name="Palaniappan K."/>
            <person name="Land M."/>
            <person name="Hauser L."/>
            <person name="Chang Y.-J."/>
            <person name="Jeffries C.D."/>
            <person name="Chain P."/>
            <person name="Meincke L."/>
            <person name="Sims D."/>
            <person name="Brettin T."/>
            <person name="Detter J.C."/>
            <person name="Rohde M."/>
            <person name="Goeker M."/>
            <person name="Bristow J."/>
            <person name="Eisen J.A."/>
            <person name="Markowitz V."/>
            <person name="Kyrpides N.C."/>
            <person name="Klenk H.-P."/>
            <person name="Hugenholtz P."/>
        </authorList>
    </citation>
    <scope>NUCLEOTIDE SEQUENCE [LARGE SCALE GENOMIC DNA]</scope>
    <source>
        <strain evidence="10">DSM 14684 / CIP 108061 / JCM 11494 / NBRC 100937 / ID131577</strain>
    </source>
</reference>
<feature type="chain" id="PRO_5003044039" evidence="7">
    <location>
        <begin position="26"/>
        <end position="235"/>
    </location>
</feature>
<dbReference type="SUPFAM" id="SSF52833">
    <property type="entry name" value="Thioredoxin-like"/>
    <property type="match status" value="1"/>
</dbReference>
<dbReference type="AlphaFoldDB" id="D3F7P4"/>
<dbReference type="Gene3D" id="3.40.30.10">
    <property type="entry name" value="Glutaredoxin"/>
    <property type="match status" value="1"/>
</dbReference>
<reference evidence="10" key="2">
    <citation type="submission" date="2010-01" db="EMBL/GenBank/DDBJ databases">
        <title>The complete genome of Conexibacter woesei DSM 14684.</title>
        <authorList>
            <consortium name="US DOE Joint Genome Institute (JGI-PGF)"/>
            <person name="Lucas S."/>
            <person name="Copeland A."/>
            <person name="Lapidus A."/>
            <person name="Glavina del Rio T."/>
            <person name="Dalin E."/>
            <person name="Tice H."/>
            <person name="Bruce D."/>
            <person name="Goodwin L."/>
            <person name="Pitluck S."/>
            <person name="Kyrpides N."/>
            <person name="Mavromatis K."/>
            <person name="Ivanova N."/>
            <person name="Mikhailova N."/>
            <person name="Chertkov O."/>
            <person name="Brettin T."/>
            <person name="Detter J.C."/>
            <person name="Han C."/>
            <person name="Larimer F."/>
            <person name="Land M."/>
            <person name="Hauser L."/>
            <person name="Markowitz V."/>
            <person name="Cheng J.-F."/>
            <person name="Hugenholtz P."/>
            <person name="Woyke T."/>
            <person name="Wu D."/>
            <person name="Pukall R."/>
            <person name="Steenblock K."/>
            <person name="Schneider S."/>
            <person name="Klenk H.-P."/>
            <person name="Eisen J.A."/>
        </authorList>
    </citation>
    <scope>NUCLEOTIDE SEQUENCE [LARGE SCALE GENOMIC DNA]</scope>
    <source>
        <strain evidence="10">DSM 14684 / CIP 108061 / JCM 11494 / NBRC 100937 / ID131577</strain>
    </source>
</reference>
<protein>
    <submittedName>
        <fullName evidence="9">DSBA oxidoreductase</fullName>
    </submittedName>
</protein>
<evidence type="ECO:0000313" key="9">
    <source>
        <dbReference type="EMBL" id="ADB50906.1"/>
    </source>
</evidence>
<dbReference type="HOGENOM" id="CLU_000288_47_7_11"/>
<proteinExistence type="inferred from homology"/>
<dbReference type="Proteomes" id="UP000008229">
    <property type="component" value="Chromosome"/>
</dbReference>
<keyword evidence="4" id="KW-1015">Disulfide bond</keyword>
<gene>
    <name evidence="9" type="ordered locus">Cwoe_2484</name>
</gene>
<sequence length="235" mass="25285" precursor="true">MTRNVKISIALVAIVVLAGVTLAFATDSGDRGAPTTAAATTASAAATGTGTAAQAAPAPQAIRPDSHRLSTARDGRVTLVEFLDFECESCRALYPYLEQLRAEYDGRVTFAIRYFPIASHTNAQLAAQAVEAASLQGRLEPMYRTMFETQAEWGESQESRRATFLGFASRLGLDMDRFRRDLDDPRTAARIARDQEEGLALGVQGTPTLFLNGEQLQLESVDQLKAEIDAALAGS</sequence>
<evidence type="ECO:0000259" key="8">
    <source>
        <dbReference type="PROSITE" id="PS51352"/>
    </source>
</evidence>
<dbReference type="STRING" id="469383.Cwoe_2484"/>
<dbReference type="InterPro" id="IPR012336">
    <property type="entry name" value="Thioredoxin-like_fold"/>
</dbReference>
<evidence type="ECO:0000256" key="1">
    <source>
        <dbReference type="ARBA" id="ARBA00005791"/>
    </source>
</evidence>
<comment type="similarity">
    <text evidence="1">Belongs to the thioredoxin family. DsbA subfamily.</text>
</comment>
<dbReference type="KEGG" id="cwo:Cwoe_2484"/>
<evidence type="ECO:0000256" key="3">
    <source>
        <dbReference type="ARBA" id="ARBA00023002"/>
    </source>
</evidence>
<evidence type="ECO:0000256" key="5">
    <source>
        <dbReference type="ARBA" id="ARBA00023284"/>
    </source>
</evidence>
<feature type="region of interest" description="Disordered" evidence="6">
    <location>
        <begin position="48"/>
        <end position="67"/>
    </location>
</feature>
<evidence type="ECO:0000256" key="6">
    <source>
        <dbReference type="SAM" id="MobiDB-lite"/>
    </source>
</evidence>
<dbReference type="PANTHER" id="PTHR13887">
    <property type="entry name" value="GLUTATHIONE S-TRANSFERASE KAPPA"/>
    <property type="match status" value="1"/>
</dbReference>
<feature type="signal peptide" evidence="7">
    <location>
        <begin position="1"/>
        <end position="25"/>
    </location>
</feature>
<keyword evidence="3" id="KW-0560">Oxidoreductase</keyword>
<dbReference type="Pfam" id="PF13462">
    <property type="entry name" value="Thioredoxin_4"/>
    <property type="match status" value="1"/>
</dbReference>
<dbReference type="RefSeq" id="WP_012933957.1">
    <property type="nucleotide sequence ID" value="NC_013739.1"/>
</dbReference>
<dbReference type="InterPro" id="IPR036249">
    <property type="entry name" value="Thioredoxin-like_sf"/>
</dbReference>
<keyword evidence="2 7" id="KW-0732">Signal</keyword>
<evidence type="ECO:0000313" key="10">
    <source>
        <dbReference type="Proteomes" id="UP000008229"/>
    </source>
</evidence>
<name>D3F7P4_CONWI</name>
<organism evidence="9 10">
    <name type="scientific">Conexibacter woesei (strain DSM 14684 / CCUG 47730 / CIP 108061 / JCM 11494 / NBRC 100937 / ID131577)</name>
    <dbReference type="NCBI Taxonomy" id="469383"/>
    <lineage>
        <taxon>Bacteria</taxon>
        <taxon>Bacillati</taxon>
        <taxon>Actinomycetota</taxon>
        <taxon>Thermoleophilia</taxon>
        <taxon>Solirubrobacterales</taxon>
        <taxon>Conexibacteraceae</taxon>
        <taxon>Conexibacter</taxon>
    </lineage>
</organism>
<evidence type="ECO:0000256" key="7">
    <source>
        <dbReference type="SAM" id="SignalP"/>
    </source>
</evidence>
<feature type="domain" description="Thioredoxin" evidence="8">
    <location>
        <begin position="33"/>
        <end position="233"/>
    </location>
</feature>
<dbReference type="GO" id="GO:0016491">
    <property type="term" value="F:oxidoreductase activity"/>
    <property type="evidence" value="ECO:0007669"/>
    <property type="project" value="UniProtKB-KW"/>
</dbReference>
<dbReference type="PANTHER" id="PTHR13887:SF14">
    <property type="entry name" value="DISULFIDE BOND FORMATION PROTEIN D"/>
    <property type="match status" value="1"/>
</dbReference>
<dbReference type="EMBL" id="CP001854">
    <property type="protein sequence ID" value="ADB50906.1"/>
    <property type="molecule type" value="Genomic_DNA"/>
</dbReference>
<keyword evidence="5" id="KW-0676">Redox-active center</keyword>
<keyword evidence="10" id="KW-1185">Reference proteome</keyword>
<dbReference type="PROSITE" id="PS51352">
    <property type="entry name" value="THIOREDOXIN_2"/>
    <property type="match status" value="1"/>
</dbReference>
<feature type="compositionally biased region" description="Low complexity" evidence="6">
    <location>
        <begin position="48"/>
        <end position="61"/>
    </location>
</feature>
<dbReference type="InterPro" id="IPR013766">
    <property type="entry name" value="Thioredoxin_domain"/>
</dbReference>
<evidence type="ECO:0000256" key="2">
    <source>
        <dbReference type="ARBA" id="ARBA00022729"/>
    </source>
</evidence>
<evidence type="ECO:0000256" key="4">
    <source>
        <dbReference type="ARBA" id="ARBA00023157"/>
    </source>
</evidence>